<dbReference type="Proteomes" id="UP000377224">
    <property type="component" value="Unassembled WGS sequence"/>
</dbReference>
<sequence length="55" mass="6285">MGIYGLCCDRLSQSSVLKRWVVDPVATTTFIVRTPLTPALSQREREPTEVYDTFH</sequence>
<gene>
    <name evidence="1" type="ORF">PS896_01406</name>
</gene>
<dbReference type="AlphaFoldDB" id="A0A5E7IMC7"/>
<organism evidence="1 2">
    <name type="scientific">Pseudomonas fluorescens</name>
    <dbReference type="NCBI Taxonomy" id="294"/>
    <lineage>
        <taxon>Bacteria</taxon>
        <taxon>Pseudomonadati</taxon>
        <taxon>Pseudomonadota</taxon>
        <taxon>Gammaproteobacteria</taxon>
        <taxon>Pseudomonadales</taxon>
        <taxon>Pseudomonadaceae</taxon>
        <taxon>Pseudomonas</taxon>
    </lineage>
</organism>
<proteinExistence type="predicted"/>
<reference evidence="1 2" key="1">
    <citation type="submission" date="2019-09" db="EMBL/GenBank/DDBJ databases">
        <authorList>
            <person name="Chandra G."/>
            <person name="Truman W A."/>
        </authorList>
    </citation>
    <scope>NUCLEOTIDE SEQUENCE [LARGE SCALE GENOMIC DNA]</scope>
    <source>
        <strain evidence="1">PS896</strain>
    </source>
</reference>
<protein>
    <submittedName>
        <fullName evidence="1">Uncharacterized protein</fullName>
    </submittedName>
</protein>
<name>A0A5E7IMC7_PSEFL</name>
<accession>A0A5E7IMC7</accession>
<evidence type="ECO:0000313" key="2">
    <source>
        <dbReference type="Proteomes" id="UP000377224"/>
    </source>
</evidence>
<dbReference type="EMBL" id="CABVIN010000001">
    <property type="protein sequence ID" value="VVO72463.1"/>
    <property type="molecule type" value="Genomic_DNA"/>
</dbReference>
<evidence type="ECO:0000313" key="1">
    <source>
        <dbReference type="EMBL" id="VVO72463.1"/>
    </source>
</evidence>